<gene>
    <name evidence="4" type="ORF">SVA_1553</name>
</gene>
<feature type="region of interest" description="Disordered" evidence="1">
    <location>
        <begin position="18"/>
        <end position="46"/>
    </location>
</feature>
<feature type="compositionally biased region" description="Polar residues" evidence="1">
    <location>
        <begin position="18"/>
        <end position="40"/>
    </location>
</feature>
<reference evidence="4 5" key="1">
    <citation type="submission" date="2015-08" db="EMBL/GenBank/DDBJ databases">
        <title>Complete genome sequence of Sulfurifustis variabilis.</title>
        <authorList>
            <person name="Miura A."/>
            <person name="Kojima H."/>
            <person name="Fukui M."/>
        </authorList>
    </citation>
    <scope>NUCLEOTIDE SEQUENCE [LARGE SCALE GENOMIC DNA]</scope>
    <source>
        <strain evidence="5">skN76</strain>
    </source>
</reference>
<keyword evidence="2" id="KW-0732">Signal</keyword>
<dbReference type="KEGG" id="sva:SVA_1553"/>
<protein>
    <recommendedName>
        <fullName evidence="3">Fibronectin type-III domain-containing protein</fullName>
    </recommendedName>
</protein>
<dbReference type="PROSITE" id="PS51257">
    <property type="entry name" value="PROKAR_LIPOPROTEIN"/>
    <property type="match status" value="1"/>
</dbReference>
<evidence type="ECO:0000256" key="1">
    <source>
        <dbReference type="SAM" id="MobiDB-lite"/>
    </source>
</evidence>
<name>A0A1B4V415_9GAMM</name>
<dbReference type="EMBL" id="AP014936">
    <property type="protein sequence ID" value="BAU48115.1"/>
    <property type="molecule type" value="Genomic_DNA"/>
</dbReference>
<proteinExistence type="predicted"/>
<evidence type="ECO:0000259" key="3">
    <source>
        <dbReference type="PROSITE" id="PS50853"/>
    </source>
</evidence>
<dbReference type="Gene3D" id="2.60.40.10">
    <property type="entry name" value="Immunoglobulins"/>
    <property type="match status" value="1"/>
</dbReference>
<keyword evidence="5" id="KW-1185">Reference proteome</keyword>
<dbReference type="Proteomes" id="UP000218899">
    <property type="component" value="Chromosome"/>
</dbReference>
<dbReference type="CDD" id="cd00063">
    <property type="entry name" value="FN3"/>
    <property type="match status" value="1"/>
</dbReference>
<dbReference type="RefSeq" id="WP_096460658.1">
    <property type="nucleotide sequence ID" value="NZ_AP014936.1"/>
</dbReference>
<feature type="chain" id="PRO_5008571156" description="Fibronectin type-III domain-containing protein" evidence="2">
    <location>
        <begin position="19"/>
        <end position="139"/>
    </location>
</feature>
<feature type="signal peptide" evidence="2">
    <location>
        <begin position="1"/>
        <end position="18"/>
    </location>
</feature>
<accession>A0A1B4V415</accession>
<evidence type="ECO:0000313" key="5">
    <source>
        <dbReference type="Proteomes" id="UP000218899"/>
    </source>
</evidence>
<dbReference type="AlphaFoldDB" id="A0A1B4V415"/>
<feature type="domain" description="Fibronectin type-III" evidence="3">
    <location>
        <begin position="39"/>
        <end position="139"/>
    </location>
</feature>
<dbReference type="InterPro" id="IPR013783">
    <property type="entry name" value="Ig-like_fold"/>
</dbReference>
<dbReference type="InterPro" id="IPR036116">
    <property type="entry name" value="FN3_sf"/>
</dbReference>
<sequence>MRHIFWVPLLVASMTACSGGSGQDSSAPTGDQPGSPSQVYTPPAPGSATDVVLQLTWQPNSDPVAGYRVYFGTTPEGATAQLSDLAVANRALNSQAPSVSYNAGNDLGLDPGSQACFRLRAYNSEGVMSDWSQPACATI</sequence>
<evidence type="ECO:0000313" key="4">
    <source>
        <dbReference type="EMBL" id="BAU48115.1"/>
    </source>
</evidence>
<organism evidence="4 5">
    <name type="scientific">Sulfurifustis variabilis</name>
    <dbReference type="NCBI Taxonomy" id="1675686"/>
    <lineage>
        <taxon>Bacteria</taxon>
        <taxon>Pseudomonadati</taxon>
        <taxon>Pseudomonadota</taxon>
        <taxon>Gammaproteobacteria</taxon>
        <taxon>Acidiferrobacterales</taxon>
        <taxon>Acidiferrobacteraceae</taxon>
        <taxon>Sulfurifustis</taxon>
    </lineage>
</organism>
<dbReference type="SUPFAM" id="SSF49265">
    <property type="entry name" value="Fibronectin type III"/>
    <property type="match status" value="1"/>
</dbReference>
<dbReference type="InterPro" id="IPR003961">
    <property type="entry name" value="FN3_dom"/>
</dbReference>
<dbReference type="PROSITE" id="PS50853">
    <property type="entry name" value="FN3"/>
    <property type="match status" value="1"/>
</dbReference>
<evidence type="ECO:0000256" key="2">
    <source>
        <dbReference type="SAM" id="SignalP"/>
    </source>
</evidence>
<dbReference type="OrthoDB" id="7486720at2"/>